<dbReference type="Proteomes" id="UP000031586">
    <property type="component" value="Unassembled WGS sequence"/>
</dbReference>
<dbReference type="RefSeq" id="WP_005439286.1">
    <property type="nucleotide sequence ID" value="NZ_BAOH01000112.1"/>
</dbReference>
<keyword evidence="1" id="KW-0732">Signal</keyword>
<evidence type="ECO:0000313" key="3">
    <source>
        <dbReference type="Proteomes" id="UP000031586"/>
    </source>
</evidence>
<organism evidence="2 3">
    <name type="scientific">Vibrio owensii CAIM 1854 = LMG 25443</name>
    <dbReference type="NCBI Taxonomy" id="1229493"/>
    <lineage>
        <taxon>Bacteria</taxon>
        <taxon>Pseudomonadati</taxon>
        <taxon>Pseudomonadota</taxon>
        <taxon>Gammaproteobacteria</taxon>
        <taxon>Vibrionales</taxon>
        <taxon>Vibrionaceae</taxon>
        <taxon>Vibrio</taxon>
    </lineage>
</organism>
<feature type="chain" id="PRO_5002154709" description="Lipoprotein" evidence="1">
    <location>
        <begin position="24"/>
        <end position="111"/>
    </location>
</feature>
<comment type="caution">
    <text evidence="2">The sequence shown here is derived from an EMBL/GenBank/DDBJ whole genome shotgun (WGS) entry which is preliminary data.</text>
</comment>
<reference evidence="2 3" key="1">
    <citation type="submission" date="2014-07" db="EMBL/GenBank/DDBJ databases">
        <title>Unique and conserved regions in Vibrio harveyi and related species in comparison with the shrimp pathogen Vibrio harveyi CAIM 1792.</title>
        <authorList>
            <person name="Espinoza-Valles I."/>
            <person name="Vora G."/>
            <person name="Leekitcharoenphon P."/>
            <person name="Ussery D."/>
            <person name="Hoj L."/>
            <person name="Gomez-Gil B."/>
        </authorList>
    </citation>
    <scope>NUCLEOTIDE SEQUENCE [LARGE SCALE GENOMIC DNA]</scope>
    <source>
        <strain evidence="3">CAIM 1854 / LMG 25443</strain>
    </source>
</reference>
<gene>
    <name evidence="2" type="ORF">H735_16920</name>
</gene>
<evidence type="ECO:0000313" key="2">
    <source>
        <dbReference type="EMBL" id="KIF51837.1"/>
    </source>
</evidence>
<accession>A0A0C1W604</accession>
<dbReference type="PATRIC" id="fig|1229493.5.peg.2534"/>
<name>A0A0C1W604_9VIBR</name>
<dbReference type="EMBL" id="JPRD01000028">
    <property type="protein sequence ID" value="KIF51837.1"/>
    <property type="molecule type" value="Genomic_DNA"/>
</dbReference>
<dbReference type="GeneID" id="47102084"/>
<feature type="signal peptide" evidence="1">
    <location>
        <begin position="1"/>
        <end position="23"/>
    </location>
</feature>
<sequence length="111" mass="12616">MKKTWIIAALSPFILAACSNQQAAQLGMRSSSVNVYAQQMSNIQLCETLYYNRASNQTRVAIGAEFNRRGLNKRWCDQEYKKFYVEKVVDGLLSRKEQAPTEPEPTIQPAI</sequence>
<dbReference type="PROSITE" id="PS51257">
    <property type="entry name" value="PROKAR_LIPOPROTEIN"/>
    <property type="match status" value="1"/>
</dbReference>
<proteinExistence type="predicted"/>
<evidence type="ECO:0000256" key="1">
    <source>
        <dbReference type="SAM" id="SignalP"/>
    </source>
</evidence>
<evidence type="ECO:0008006" key="4">
    <source>
        <dbReference type="Google" id="ProtNLM"/>
    </source>
</evidence>
<protein>
    <recommendedName>
        <fullName evidence="4">Lipoprotein</fullName>
    </recommendedName>
</protein>
<dbReference type="AlphaFoldDB" id="A0A0C1W604"/>